<accession>A0A7W4ZT75</accession>
<name>A0A7W4ZT75_9ACTN</name>
<proteinExistence type="predicted"/>
<dbReference type="EMBL" id="JACHXE010000004">
    <property type="protein sequence ID" value="MBB3078218.1"/>
    <property type="molecule type" value="Genomic_DNA"/>
</dbReference>
<reference evidence="1 2" key="1">
    <citation type="submission" date="2020-08" db="EMBL/GenBank/DDBJ databases">
        <title>Genomic Encyclopedia of Type Strains, Phase III (KMG-III): the genomes of soil and plant-associated and newly described type strains.</title>
        <authorList>
            <person name="Whitman W."/>
        </authorList>
    </citation>
    <scope>NUCLEOTIDE SEQUENCE [LARGE SCALE GENOMIC DNA]</scope>
    <source>
        <strain evidence="1 2">CECT 3237</strain>
    </source>
</reference>
<organism evidence="1 2">
    <name type="scientific">Streptomyces violarus</name>
    <dbReference type="NCBI Taxonomy" id="67380"/>
    <lineage>
        <taxon>Bacteria</taxon>
        <taxon>Bacillati</taxon>
        <taxon>Actinomycetota</taxon>
        <taxon>Actinomycetes</taxon>
        <taxon>Kitasatosporales</taxon>
        <taxon>Streptomycetaceae</taxon>
        <taxon>Streptomyces</taxon>
    </lineage>
</organism>
<evidence type="ECO:0000313" key="2">
    <source>
        <dbReference type="Proteomes" id="UP000572907"/>
    </source>
</evidence>
<protein>
    <submittedName>
        <fullName evidence="1">Uncharacterized protein</fullName>
    </submittedName>
</protein>
<gene>
    <name evidence="1" type="ORF">FHS41_004725</name>
</gene>
<dbReference type="Proteomes" id="UP000572907">
    <property type="component" value="Unassembled WGS sequence"/>
</dbReference>
<dbReference type="AlphaFoldDB" id="A0A7W4ZT75"/>
<comment type="caution">
    <text evidence="1">The sequence shown here is derived from an EMBL/GenBank/DDBJ whole genome shotgun (WGS) entry which is preliminary data.</text>
</comment>
<keyword evidence="2" id="KW-1185">Reference proteome</keyword>
<evidence type="ECO:0000313" key="1">
    <source>
        <dbReference type="EMBL" id="MBB3078218.1"/>
    </source>
</evidence>
<sequence>MTKKCLQDTYSIKGVVRSISDDLLKGEYPAGANIDLVGTEPLQGLSKPLSHLSALTQSVIPRRVEDDQPGDTRSENLR</sequence>